<evidence type="ECO:0000256" key="3">
    <source>
        <dbReference type="ARBA" id="ARBA00022989"/>
    </source>
</evidence>
<dbReference type="EMBL" id="CP036422">
    <property type="protein sequence ID" value="QFU76412.1"/>
    <property type="molecule type" value="Genomic_DNA"/>
</dbReference>
<keyword evidence="4" id="KW-0472">Membrane</keyword>
<name>A0A5P9NKZ0_9GAMM</name>
<keyword evidence="5" id="KW-0732">Signal</keyword>
<keyword evidence="7" id="KW-1185">Reference proteome</keyword>
<organism evidence="6 7">
    <name type="scientific">Halioglobus maricola</name>
    <dbReference type="NCBI Taxonomy" id="2601894"/>
    <lineage>
        <taxon>Bacteria</taxon>
        <taxon>Pseudomonadati</taxon>
        <taxon>Pseudomonadota</taxon>
        <taxon>Gammaproteobacteria</taxon>
        <taxon>Cellvibrionales</taxon>
        <taxon>Halieaceae</taxon>
        <taxon>Halioglobus</taxon>
    </lineage>
</organism>
<accession>A0A5P9NKZ0</accession>
<protein>
    <submittedName>
        <fullName evidence="6">Energy transducer TonB</fullName>
    </submittedName>
</protein>
<dbReference type="Gene3D" id="3.30.1150.10">
    <property type="match status" value="1"/>
</dbReference>
<dbReference type="GO" id="GO:0016020">
    <property type="term" value="C:membrane"/>
    <property type="evidence" value="ECO:0007669"/>
    <property type="project" value="UniProtKB-SubCell"/>
</dbReference>
<sequence>MIRFRALPLFAVILFSLAAPAWSNFVPPRNLDPANSTIQLDSTFQQDAWLVYTYDIDHTGSVINATIQSSNGVVAVEQAVLAQIRSMRFEPASRSGMPVKVSADPVVYTWILDKPRIMSAAFADKYREAWALYSEENYDGAFDIAAELKNYPGRNALEEVKFQILAASLASRWKDEAAELQHLTRVVEFQNLAIDNNFKNRYMPTDQYLQVLNRVVTLQLNRGMLADAGGTLDDMQQLGRGSDAVNDAARRYSESLSSLQNVADITVRGELLPLFRDGPGSLKIGLSRSRFSISDVRGRVGGVFLVCGTSEMPLRYPSQEPWTIPTGWSDCVIDVTGRAGTSLVLHQLN</sequence>
<gene>
    <name evidence="6" type="ORF">EY643_12480</name>
</gene>
<keyword evidence="3" id="KW-1133">Transmembrane helix</keyword>
<dbReference type="SUPFAM" id="SSF74653">
    <property type="entry name" value="TolA/TonB C-terminal domain"/>
    <property type="match status" value="1"/>
</dbReference>
<proteinExistence type="predicted"/>
<evidence type="ECO:0000256" key="5">
    <source>
        <dbReference type="SAM" id="SignalP"/>
    </source>
</evidence>
<evidence type="ECO:0000313" key="6">
    <source>
        <dbReference type="EMBL" id="QFU76412.1"/>
    </source>
</evidence>
<dbReference type="Proteomes" id="UP000326287">
    <property type="component" value="Chromosome"/>
</dbReference>
<dbReference type="OrthoDB" id="5956919at2"/>
<evidence type="ECO:0000256" key="1">
    <source>
        <dbReference type="ARBA" id="ARBA00004167"/>
    </source>
</evidence>
<evidence type="ECO:0000313" key="7">
    <source>
        <dbReference type="Proteomes" id="UP000326287"/>
    </source>
</evidence>
<reference evidence="6 7" key="1">
    <citation type="submission" date="2019-02" db="EMBL/GenBank/DDBJ databases">
        <authorList>
            <person name="Li S.-H."/>
        </authorList>
    </citation>
    <scope>NUCLEOTIDE SEQUENCE [LARGE SCALE GENOMIC DNA]</scope>
    <source>
        <strain evidence="6 7">IMCC14385</strain>
    </source>
</reference>
<dbReference type="RefSeq" id="WP_153239554.1">
    <property type="nucleotide sequence ID" value="NZ_CP036422.1"/>
</dbReference>
<evidence type="ECO:0000256" key="4">
    <source>
        <dbReference type="ARBA" id="ARBA00023136"/>
    </source>
</evidence>
<dbReference type="KEGG" id="halc:EY643_12480"/>
<dbReference type="InterPro" id="IPR006260">
    <property type="entry name" value="TonB/TolA_C"/>
</dbReference>
<keyword evidence="2" id="KW-0812">Transmembrane</keyword>
<feature type="signal peptide" evidence="5">
    <location>
        <begin position="1"/>
        <end position="21"/>
    </location>
</feature>
<dbReference type="NCBIfam" id="TIGR01352">
    <property type="entry name" value="tonB_Cterm"/>
    <property type="match status" value="1"/>
</dbReference>
<feature type="chain" id="PRO_5024871434" evidence="5">
    <location>
        <begin position="22"/>
        <end position="349"/>
    </location>
</feature>
<evidence type="ECO:0000256" key="2">
    <source>
        <dbReference type="ARBA" id="ARBA00022692"/>
    </source>
</evidence>
<dbReference type="AlphaFoldDB" id="A0A5P9NKZ0"/>
<comment type="subcellular location">
    <subcellularLocation>
        <location evidence="1">Membrane</location>
        <topology evidence="1">Single-pass membrane protein</topology>
    </subcellularLocation>
</comment>